<dbReference type="SUPFAM" id="SSF47413">
    <property type="entry name" value="lambda repressor-like DNA-binding domains"/>
    <property type="match status" value="1"/>
</dbReference>
<dbReference type="EMBL" id="JAQQKW010000012">
    <property type="protein sequence ID" value="MDC7695836.1"/>
    <property type="molecule type" value="Genomic_DNA"/>
</dbReference>
<sequence length="352" mass="38760">MRTPKDRGVPGAGGTSTINDVARLAGVSIKTVSRVMNNEPNVRPETRQKVQEAATLLHYRPNLLARSLAGSRSFLIGLFYDNPNAAYITDMQRGVITRAREQGYHLLIEPQDSHAPDLVSKISSLLATIRLDGVILTPPLCDMAVVLHAIEAAGVPYVRVSPFLNPGRSPCVRMDETQAAYEMTRHLIAMGHRDIGFIRGHPEHGGSHQRYEGFVRALRESQIEPRPEWVKQGYFSYESGVEAGRSLFAEKTRPTAVFSSNDYMAFGVMASAQQAGIRIPEDVSITGFDDVPGAMLVWPHVTTIRQPVEALAYAAADILLTRQEGEEGEPAPQAPDRLLPFALIERQSVRRA</sequence>
<comment type="caution">
    <text evidence="5">The sequence shown here is derived from an EMBL/GenBank/DDBJ whole genome shotgun (WGS) entry which is preliminary data.</text>
</comment>
<dbReference type="PANTHER" id="PTHR30146:SF153">
    <property type="entry name" value="LACTOSE OPERON REPRESSOR"/>
    <property type="match status" value="1"/>
</dbReference>
<keyword evidence="2 5" id="KW-0238">DNA-binding</keyword>
<dbReference type="CDD" id="cd01392">
    <property type="entry name" value="HTH_LacI"/>
    <property type="match status" value="1"/>
</dbReference>
<dbReference type="InterPro" id="IPR028082">
    <property type="entry name" value="Peripla_BP_I"/>
</dbReference>
<feature type="domain" description="HTH lacI-type" evidence="4">
    <location>
        <begin position="16"/>
        <end position="70"/>
    </location>
</feature>
<proteinExistence type="predicted"/>
<name>A0ABT5II23_9CAUL</name>
<organism evidence="5 6">
    <name type="scientific">Asticcacaulis currens</name>
    <dbReference type="NCBI Taxonomy" id="2984210"/>
    <lineage>
        <taxon>Bacteria</taxon>
        <taxon>Pseudomonadati</taxon>
        <taxon>Pseudomonadota</taxon>
        <taxon>Alphaproteobacteria</taxon>
        <taxon>Caulobacterales</taxon>
        <taxon>Caulobacteraceae</taxon>
        <taxon>Asticcacaulis</taxon>
    </lineage>
</organism>
<dbReference type="PANTHER" id="PTHR30146">
    <property type="entry name" value="LACI-RELATED TRANSCRIPTIONAL REPRESSOR"/>
    <property type="match status" value="1"/>
</dbReference>
<dbReference type="SMART" id="SM00354">
    <property type="entry name" value="HTH_LACI"/>
    <property type="match status" value="1"/>
</dbReference>
<dbReference type="Gene3D" id="1.10.260.40">
    <property type="entry name" value="lambda repressor-like DNA-binding domains"/>
    <property type="match status" value="1"/>
</dbReference>
<dbReference type="SUPFAM" id="SSF53822">
    <property type="entry name" value="Periplasmic binding protein-like I"/>
    <property type="match status" value="1"/>
</dbReference>
<dbReference type="Pfam" id="PF13377">
    <property type="entry name" value="Peripla_BP_3"/>
    <property type="match status" value="1"/>
</dbReference>
<accession>A0ABT5II23</accession>
<dbReference type="Pfam" id="PF00356">
    <property type="entry name" value="LacI"/>
    <property type="match status" value="1"/>
</dbReference>
<dbReference type="RefSeq" id="WP_272742489.1">
    <property type="nucleotide sequence ID" value="NZ_JAQQKW010000012.1"/>
</dbReference>
<dbReference type="Proteomes" id="UP001216595">
    <property type="component" value="Unassembled WGS sequence"/>
</dbReference>
<protein>
    <submittedName>
        <fullName evidence="5">LacI family DNA-binding transcriptional regulator</fullName>
    </submittedName>
</protein>
<evidence type="ECO:0000256" key="1">
    <source>
        <dbReference type="ARBA" id="ARBA00023015"/>
    </source>
</evidence>
<gene>
    <name evidence="5" type="ORF">PQU94_16280</name>
</gene>
<evidence type="ECO:0000256" key="2">
    <source>
        <dbReference type="ARBA" id="ARBA00023125"/>
    </source>
</evidence>
<evidence type="ECO:0000313" key="6">
    <source>
        <dbReference type="Proteomes" id="UP001216595"/>
    </source>
</evidence>
<dbReference type="GO" id="GO:0003677">
    <property type="term" value="F:DNA binding"/>
    <property type="evidence" value="ECO:0007669"/>
    <property type="project" value="UniProtKB-KW"/>
</dbReference>
<evidence type="ECO:0000256" key="3">
    <source>
        <dbReference type="ARBA" id="ARBA00023163"/>
    </source>
</evidence>
<dbReference type="CDD" id="cd01545">
    <property type="entry name" value="PBP1_SalR"/>
    <property type="match status" value="1"/>
</dbReference>
<dbReference type="PROSITE" id="PS00356">
    <property type="entry name" value="HTH_LACI_1"/>
    <property type="match status" value="1"/>
</dbReference>
<evidence type="ECO:0000259" key="4">
    <source>
        <dbReference type="PROSITE" id="PS50932"/>
    </source>
</evidence>
<reference evidence="5 6" key="1">
    <citation type="submission" date="2023-01" db="EMBL/GenBank/DDBJ databases">
        <title>Novel species of the genus Asticcacaulis isolated from rivers.</title>
        <authorList>
            <person name="Lu H."/>
        </authorList>
    </citation>
    <scope>NUCLEOTIDE SEQUENCE [LARGE SCALE GENOMIC DNA]</scope>
    <source>
        <strain evidence="5 6">DXS10W</strain>
    </source>
</reference>
<keyword evidence="6" id="KW-1185">Reference proteome</keyword>
<dbReference type="InterPro" id="IPR046335">
    <property type="entry name" value="LacI/GalR-like_sensor"/>
</dbReference>
<dbReference type="PRINTS" id="PR00036">
    <property type="entry name" value="HTHLACI"/>
</dbReference>
<evidence type="ECO:0000313" key="5">
    <source>
        <dbReference type="EMBL" id="MDC7695836.1"/>
    </source>
</evidence>
<keyword evidence="3" id="KW-0804">Transcription</keyword>
<dbReference type="Gene3D" id="3.40.50.2300">
    <property type="match status" value="2"/>
</dbReference>
<dbReference type="InterPro" id="IPR000843">
    <property type="entry name" value="HTH_LacI"/>
</dbReference>
<dbReference type="InterPro" id="IPR010982">
    <property type="entry name" value="Lambda_DNA-bd_dom_sf"/>
</dbReference>
<keyword evidence="1" id="KW-0805">Transcription regulation</keyword>
<dbReference type="PROSITE" id="PS50932">
    <property type="entry name" value="HTH_LACI_2"/>
    <property type="match status" value="1"/>
</dbReference>